<evidence type="ECO:0008006" key="3">
    <source>
        <dbReference type="Google" id="ProtNLM"/>
    </source>
</evidence>
<dbReference type="EMBL" id="JANDBD010000006">
    <property type="protein sequence ID" value="MCP9273552.1"/>
    <property type="molecule type" value="Genomic_DNA"/>
</dbReference>
<protein>
    <recommendedName>
        <fullName evidence="3">ESX-1 secretion-associated protein</fullName>
    </recommendedName>
</protein>
<proteinExistence type="predicted"/>
<name>A0ABT1M6X9_9MYCO</name>
<keyword evidence="2" id="KW-1185">Reference proteome</keyword>
<evidence type="ECO:0000313" key="1">
    <source>
        <dbReference type="EMBL" id="MCP9273552.1"/>
    </source>
</evidence>
<accession>A0ABT1M6X9</accession>
<dbReference type="Proteomes" id="UP001651690">
    <property type="component" value="Unassembled WGS sequence"/>
</dbReference>
<evidence type="ECO:0000313" key="2">
    <source>
        <dbReference type="Proteomes" id="UP001651690"/>
    </source>
</evidence>
<reference evidence="1 2" key="1">
    <citation type="submission" date="2022-06" db="EMBL/GenBank/DDBJ databases">
        <title>Mycolicibacterium sp. CAU 1645 isolated from seawater.</title>
        <authorList>
            <person name="Kim W."/>
        </authorList>
    </citation>
    <scope>NUCLEOTIDE SEQUENCE [LARGE SCALE GENOMIC DNA]</scope>
    <source>
        <strain evidence="1 2">CAU 1645</strain>
    </source>
</reference>
<comment type="caution">
    <text evidence="1">The sequence shown here is derived from an EMBL/GenBank/DDBJ whole genome shotgun (WGS) entry which is preliminary data.</text>
</comment>
<organism evidence="1 2">
    <name type="scientific">Mycolicibacterium arenosum</name>
    <dbReference type="NCBI Taxonomy" id="2952157"/>
    <lineage>
        <taxon>Bacteria</taxon>
        <taxon>Bacillati</taxon>
        <taxon>Actinomycetota</taxon>
        <taxon>Actinomycetes</taxon>
        <taxon>Mycobacteriales</taxon>
        <taxon>Mycobacteriaceae</taxon>
        <taxon>Mycolicibacterium</taxon>
    </lineage>
</organism>
<gene>
    <name evidence="1" type="ORF">NM203_15290</name>
</gene>
<sequence length="98" mass="9873">MLADTPSIRAFGDAQAGHAAALDAVRVILASAQPTPDALGPAGAGFTRALGTAVRLHAERVARLSGIASDRGATAHANAAAYIAADARNRRSITEVEA</sequence>
<dbReference type="RefSeq" id="WP_255060872.1">
    <property type="nucleotide sequence ID" value="NZ_JANDBD010000006.1"/>
</dbReference>